<dbReference type="InterPro" id="IPR036388">
    <property type="entry name" value="WH-like_DNA-bd_sf"/>
</dbReference>
<sequence length="365" mass="41545">MSRQEKLYDELVALIYQCVLDESAWQPLLERLMPATGHQQGTLLFWDQHQMGPQLTGVNLLDPASIESYNNYYCNLDPGRDFTADSPVGYWYHDIRDLGLERMSRDPYYQELYRPFNLHSTSCLKLHERGQVGIYLSLLTQRDARLTSAKQRELLQRLTPHLVLAGQMASQINALVLERQHRDLLLDQQRTPLWLVNESGRVFYHNSAAERRLGQFGCPLQVKHGLLKAKTREPQLKLLIRRATEHQGPARAGWLQLPDSGGSELLITPVPAHAAFAPVQVKPLALVALLHNEPRGQLLAEIFQLTPAERRLAELLAQGLSPEHCAAKLGVSINTVRSQLRALFRKTETERQTELVNLFLRINHG</sequence>
<dbReference type="PRINTS" id="PR00038">
    <property type="entry name" value="HTHLUXR"/>
</dbReference>
<proteinExistence type="predicted"/>
<dbReference type="Proteomes" id="UP000265560">
    <property type="component" value="Chromosome"/>
</dbReference>
<name>A0A385YZA7_9PSED</name>
<dbReference type="EMBL" id="CP032419">
    <property type="protein sequence ID" value="AYC32249.1"/>
    <property type="molecule type" value="Genomic_DNA"/>
</dbReference>
<dbReference type="GO" id="GO:0006355">
    <property type="term" value="P:regulation of DNA-templated transcription"/>
    <property type="evidence" value="ECO:0007669"/>
    <property type="project" value="InterPro"/>
</dbReference>
<keyword evidence="3" id="KW-0804">Transcription</keyword>
<organism evidence="5 6">
    <name type="scientific">Pseudomonas cavernae</name>
    <dbReference type="NCBI Taxonomy" id="2320867"/>
    <lineage>
        <taxon>Bacteria</taxon>
        <taxon>Pseudomonadati</taxon>
        <taxon>Pseudomonadota</taxon>
        <taxon>Gammaproteobacteria</taxon>
        <taxon>Pseudomonadales</taxon>
        <taxon>Pseudomonadaceae</taxon>
        <taxon>Pseudomonas</taxon>
    </lineage>
</organism>
<evidence type="ECO:0000259" key="4">
    <source>
        <dbReference type="PROSITE" id="PS50043"/>
    </source>
</evidence>
<evidence type="ECO:0000256" key="1">
    <source>
        <dbReference type="ARBA" id="ARBA00023015"/>
    </source>
</evidence>
<dbReference type="CDD" id="cd06170">
    <property type="entry name" value="LuxR_C_like"/>
    <property type="match status" value="1"/>
</dbReference>
<keyword evidence="1" id="KW-0805">Transcription regulation</keyword>
<dbReference type="RefSeq" id="WP_119892871.1">
    <property type="nucleotide sequence ID" value="NZ_CP032419.1"/>
</dbReference>
<evidence type="ECO:0000313" key="6">
    <source>
        <dbReference type="Proteomes" id="UP000265560"/>
    </source>
</evidence>
<dbReference type="SMART" id="SM00421">
    <property type="entry name" value="HTH_LUXR"/>
    <property type="match status" value="1"/>
</dbReference>
<accession>A0A385YZA7</accession>
<keyword evidence="2" id="KW-0238">DNA-binding</keyword>
<dbReference type="PANTHER" id="PTHR44688:SF16">
    <property type="entry name" value="DNA-BINDING TRANSCRIPTIONAL ACTIVATOR DEVR_DOSR"/>
    <property type="match status" value="1"/>
</dbReference>
<evidence type="ECO:0000313" key="5">
    <source>
        <dbReference type="EMBL" id="AYC32249.1"/>
    </source>
</evidence>
<reference evidence="6" key="1">
    <citation type="submission" date="2018-09" db="EMBL/GenBank/DDBJ databases">
        <authorList>
            <person name="Zhu H."/>
        </authorList>
    </citation>
    <scope>NUCLEOTIDE SEQUENCE [LARGE SCALE GENOMIC DNA]</scope>
    <source>
        <strain evidence="6">K2W31S-8</strain>
    </source>
</reference>
<dbReference type="KEGG" id="pcav:D3880_07595"/>
<dbReference type="Gene3D" id="1.10.10.10">
    <property type="entry name" value="Winged helix-like DNA-binding domain superfamily/Winged helix DNA-binding domain"/>
    <property type="match status" value="1"/>
</dbReference>
<gene>
    <name evidence="5" type="ORF">D3880_07595</name>
</gene>
<dbReference type="SUPFAM" id="SSF46894">
    <property type="entry name" value="C-terminal effector domain of the bipartite response regulators"/>
    <property type="match status" value="1"/>
</dbReference>
<dbReference type="Pfam" id="PF00196">
    <property type="entry name" value="GerE"/>
    <property type="match status" value="1"/>
</dbReference>
<dbReference type="OrthoDB" id="5497412at2"/>
<dbReference type="PANTHER" id="PTHR44688">
    <property type="entry name" value="DNA-BINDING TRANSCRIPTIONAL ACTIVATOR DEVR_DOSR"/>
    <property type="match status" value="1"/>
</dbReference>
<keyword evidence="6" id="KW-1185">Reference proteome</keyword>
<protein>
    <submittedName>
        <fullName evidence="5">Helix-turn-helix transcriptional regulator</fullName>
    </submittedName>
</protein>
<dbReference type="InterPro" id="IPR016032">
    <property type="entry name" value="Sig_transdc_resp-reg_C-effctor"/>
</dbReference>
<dbReference type="GO" id="GO:0003677">
    <property type="term" value="F:DNA binding"/>
    <property type="evidence" value="ECO:0007669"/>
    <property type="project" value="UniProtKB-KW"/>
</dbReference>
<dbReference type="PROSITE" id="PS50043">
    <property type="entry name" value="HTH_LUXR_2"/>
    <property type="match status" value="1"/>
</dbReference>
<evidence type="ECO:0000256" key="3">
    <source>
        <dbReference type="ARBA" id="ARBA00023163"/>
    </source>
</evidence>
<evidence type="ECO:0000256" key="2">
    <source>
        <dbReference type="ARBA" id="ARBA00023125"/>
    </source>
</evidence>
<dbReference type="InterPro" id="IPR000792">
    <property type="entry name" value="Tscrpt_reg_LuxR_C"/>
</dbReference>
<dbReference type="AlphaFoldDB" id="A0A385YZA7"/>
<feature type="domain" description="HTH luxR-type" evidence="4">
    <location>
        <begin position="298"/>
        <end position="363"/>
    </location>
</feature>